<dbReference type="GO" id="GO:0048038">
    <property type="term" value="F:quinone binding"/>
    <property type="evidence" value="ECO:0007669"/>
    <property type="project" value="UniProtKB-KW"/>
</dbReference>
<feature type="domain" description="NADH:quinone oxidoreductase/Mrp antiporter transmembrane" evidence="7">
    <location>
        <begin position="130"/>
        <end position="420"/>
    </location>
</feature>
<feature type="transmembrane region" description="Helical" evidence="5">
    <location>
        <begin position="301"/>
        <end position="319"/>
    </location>
</feature>
<dbReference type="AlphaFoldDB" id="F3Z153"/>
<sequence length="490" mass="51560">MNLRLDLLAPELVLGLALLALFVQTLTTRKTAEPRTGGGFLYGGWLAYAAVASAVASAATLGLSGLMFYGAYQIDALSQFFKLLISVGLAIATHNASFGGTPELAQDKRSDYYLFLALSAFGLMLLASSVELITIVISLEISSFSLYAIVPLRAEKPEAVEAGIKYVMFGAVATALALFGLAYIMAAHQTTYLPALVGRDFGFAGAPLAALGLVLFAVGFFYKLALFPFHFWAPDVYDGASNETAAYIATLPKLGAVVVLVRLASLLGPGPEVAMVLAVFGALSMTLGNLMALAQKDIKRLLGFSSVAHAGYIMLGLVAGTSEGFAAASFYALVYLVMNLTIFWVVCRTSPSGRNLVLDDLAGMHRRAPILAFVLAVAAFALVGLPPTAGFTGKLFLLSAAWGRGFDWLVVVAAVNTAISIFYYLNLVRYAYTAESDEPSELKGGVAQLARPTAWANAFGLVLAAVVLALGVLPSPMFNLAAAAGQQLMP</sequence>
<dbReference type="Proteomes" id="UP000007844">
    <property type="component" value="Chromosome"/>
</dbReference>
<feature type="transmembrane region" description="Helical" evidence="5">
    <location>
        <begin position="325"/>
        <end position="347"/>
    </location>
</feature>
<dbReference type="GO" id="GO:0008137">
    <property type="term" value="F:NADH dehydrogenase (ubiquinone) activity"/>
    <property type="evidence" value="ECO:0007669"/>
    <property type="project" value="InterPro"/>
</dbReference>
<gene>
    <name evidence="5" type="primary">nuoN</name>
    <name evidence="8" type="ORF">Desaf_1615</name>
</gene>
<evidence type="ECO:0000256" key="1">
    <source>
        <dbReference type="ARBA" id="ARBA00004127"/>
    </source>
</evidence>
<dbReference type="STRING" id="690850.Desaf_1615"/>
<keyword evidence="5" id="KW-1278">Translocase</keyword>
<comment type="function">
    <text evidence="5">NDH-1 shuttles electrons from NADH, via FMN and iron-sulfur (Fe-S) centers, to quinones in the respiratory chain. The immediate electron acceptor for the enzyme in this species is believed to be ubiquinone. Couples the redox reaction to proton translocation (for every two electrons transferred, four hydrogen ions are translocated across the cytoplasmic membrane), and thus conserves the redox energy in a proton gradient.</text>
</comment>
<dbReference type="GO" id="GO:0050136">
    <property type="term" value="F:NADH dehydrogenase (quinone) (non-electrogenic) activity"/>
    <property type="evidence" value="ECO:0007669"/>
    <property type="project" value="UniProtKB-UniRule"/>
</dbReference>
<dbReference type="GO" id="GO:0012505">
    <property type="term" value="C:endomembrane system"/>
    <property type="evidence" value="ECO:0007669"/>
    <property type="project" value="UniProtKB-SubCell"/>
</dbReference>
<feature type="transmembrane region" description="Helical" evidence="5">
    <location>
        <begin position="206"/>
        <end position="233"/>
    </location>
</feature>
<comment type="subcellular location">
    <subcellularLocation>
        <location evidence="5">Cell membrane</location>
        <topology evidence="5">Multi-pass membrane protein</topology>
    </subcellularLocation>
    <subcellularLocation>
        <location evidence="1">Endomembrane system</location>
        <topology evidence="1">Multi-pass membrane protein</topology>
    </subcellularLocation>
    <subcellularLocation>
        <location evidence="6">Membrane</location>
        <topology evidence="6">Multi-pass membrane protein</topology>
    </subcellularLocation>
</comment>
<proteinExistence type="inferred from homology"/>
<dbReference type="InterPro" id="IPR010096">
    <property type="entry name" value="NADH-Q_OxRdtase_suN/2"/>
</dbReference>
<feature type="transmembrane region" description="Helical" evidence="5">
    <location>
        <begin position="45"/>
        <end position="68"/>
    </location>
</feature>
<feature type="transmembrane region" description="Helical" evidence="5">
    <location>
        <begin position="80"/>
        <end position="100"/>
    </location>
</feature>
<keyword evidence="3 5" id="KW-1133">Transmembrane helix</keyword>
<dbReference type="GO" id="GO:0042773">
    <property type="term" value="P:ATP synthesis coupled electron transport"/>
    <property type="evidence" value="ECO:0007669"/>
    <property type="project" value="InterPro"/>
</dbReference>
<comment type="similarity">
    <text evidence="5">Belongs to the complex I subunit 2 family.</text>
</comment>
<keyword evidence="5" id="KW-1003">Cell membrane</keyword>
<evidence type="ECO:0000259" key="7">
    <source>
        <dbReference type="Pfam" id="PF00361"/>
    </source>
</evidence>
<evidence type="ECO:0000256" key="6">
    <source>
        <dbReference type="RuleBase" id="RU000320"/>
    </source>
</evidence>
<organism evidence="8 9">
    <name type="scientific">Desulfocurvibacter africanus subsp. africanus str. Walvis Bay</name>
    <dbReference type="NCBI Taxonomy" id="690850"/>
    <lineage>
        <taxon>Bacteria</taxon>
        <taxon>Pseudomonadati</taxon>
        <taxon>Thermodesulfobacteriota</taxon>
        <taxon>Desulfovibrionia</taxon>
        <taxon>Desulfovibrionales</taxon>
        <taxon>Desulfovibrionaceae</taxon>
        <taxon>Desulfocurvibacter</taxon>
    </lineage>
</organism>
<dbReference type="GO" id="GO:0005886">
    <property type="term" value="C:plasma membrane"/>
    <property type="evidence" value="ECO:0007669"/>
    <property type="project" value="UniProtKB-SubCell"/>
</dbReference>
<feature type="transmembrane region" description="Helical" evidence="5">
    <location>
        <begin position="368"/>
        <end position="388"/>
    </location>
</feature>
<evidence type="ECO:0000256" key="5">
    <source>
        <dbReference type="HAMAP-Rule" id="MF_00445"/>
    </source>
</evidence>
<evidence type="ECO:0000256" key="4">
    <source>
        <dbReference type="ARBA" id="ARBA00023136"/>
    </source>
</evidence>
<evidence type="ECO:0000313" key="8">
    <source>
        <dbReference type="EMBL" id="EGJ49951.1"/>
    </source>
</evidence>
<reference evidence="8 9" key="1">
    <citation type="journal article" date="2011" name="J. Bacteriol.">
        <title>Genome sequence of the mercury-methylating and pleomorphic Desulfovibrio africanus Strain Walvis Bay.</title>
        <authorList>
            <person name="Brown S.D."/>
            <person name="Wall J.D."/>
            <person name="Kucken A.M."/>
            <person name="Gilmour C.C."/>
            <person name="Podar M."/>
            <person name="Brandt C.C."/>
            <person name="Teshima H."/>
            <person name="Detter J.C."/>
            <person name="Han C.S."/>
            <person name="Land M.L."/>
            <person name="Lucas S."/>
            <person name="Han J."/>
            <person name="Pennacchio L."/>
            <person name="Nolan M."/>
            <person name="Pitluck S."/>
            <person name="Woyke T."/>
            <person name="Goodwin L."/>
            <person name="Palumbo A.V."/>
            <person name="Elias D.A."/>
        </authorList>
    </citation>
    <scope>NUCLEOTIDE SEQUENCE [LARGE SCALE GENOMIC DNA]</scope>
    <source>
        <strain evidence="8 9">Walvis Bay</strain>
    </source>
</reference>
<dbReference type="Pfam" id="PF00361">
    <property type="entry name" value="Proton_antipo_M"/>
    <property type="match status" value="1"/>
</dbReference>
<keyword evidence="2 5" id="KW-0812">Transmembrane</keyword>
<feature type="transmembrane region" description="Helical" evidence="5">
    <location>
        <begin position="273"/>
        <end position="294"/>
    </location>
</feature>
<accession>F3Z153</accession>
<evidence type="ECO:0000256" key="2">
    <source>
        <dbReference type="ARBA" id="ARBA00022692"/>
    </source>
</evidence>
<feature type="transmembrane region" description="Helical" evidence="5">
    <location>
        <begin position="166"/>
        <end position="186"/>
    </location>
</feature>
<protein>
    <recommendedName>
        <fullName evidence="5">NADH-quinone oxidoreductase subunit N</fullName>
        <ecNumber evidence="5">7.1.1.-</ecNumber>
    </recommendedName>
    <alternativeName>
        <fullName evidence="5">NADH dehydrogenase I subunit N</fullName>
    </alternativeName>
    <alternativeName>
        <fullName evidence="5">NDH-1 subunit N</fullName>
    </alternativeName>
</protein>
<feature type="transmembrane region" description="Helical" evidence="5">
    <location>
        <begin position="245"/>
        <end position="267"/>
    </location>
</feature>
<dbReference type="eggNOG" id="COG1007">
    <property type="taxonomic scope" value="Bacteria"/>
</dbReference>
<name>F3Z153_DESAF</name>
<dbReference type="EMBL" id="CP003221">
    <property type="protein sequence ID" value="EGJ49951.1"/>
    <property type="molecule type" value="Genomic_DNA"/>
</dbReference>
<dbReference type="HOGENOM" id="CLU_007100_1_5_7"/>
<feature type="transmembrane region" description="Helical" evidence="5">
    <location>
        <begin position="408"/>
        <end position="432"/>
    </location>
</feature>
<keyword evidence="5" id="KW-0874">Quinone</keyword>
<keyword evidence="5" id="KW-0813">Transport</keyword>
<dbReference type="InterPro" id="IPR001750">
    <property type="entry name" value="ND/Mrp_TM"/>
</dbReference>
<comment type="subunit">
    <text evidence="5">NDH-1 is composed of 14 different subunits. Subunits NuoA, H, J, K, L, M, N constitute the membrane sector of the complex.</text>
</comment>
<dbReference type="EC" id="7.1.1.-" evidence="5"/>
<dbReference type="HAMAP" id="MF_00445">
    <property type="entry name" value="NDH1_NuoN_1"/>
    <property type="match status" value="1"/>
</dbReference>
<feature type="transmembrane region" description="Helical" evidence="5">
    <location>
        <begin position="112"/>
        <end position="137"/>
    </location>
</feature>
<keyword evidence="4 5" id="KW-0472">Membrane</keyword>
<keyword evidence="9" id="KW-1185">Reference proteome</keyword>
<keyword evidence="5" id="KW-0830">Ubiquinone</keyword>
<evidence type="ECO:0000256" key="3">
    <source>
        <dbReference type="ARBA" id="ARBA00022989"/>
    </source>
</evidence>
<feature type="transmembrane region" description="Helical" evidence="5">
    <location>
        <begin position="453"/>
        <end position="473"/>
    </location>
</feature>
<dbReference type="KEGG" id="daf:Desaf_1615"/>
<evidence type="ECO:0000313" key="9">
    <source>
        <dbReference type="Proteomes" id="UP000007844"/>
    </source>
</evidence>
<dbReference type="PANTHER" id="PTHR22773">
    <property type="entry name" value="NADH DEHYDROGENASE"/>
    <property type="match status" value="1"/>
</dbReference>
<keyword evidence="5" id="KW-0520">NAD</keyword>
<comment type="catalytic activity">
    <reaction evidence="5">
        <text>a quinone + NADH + 5 H(+)(in) = a quinol + NAD(+) + 4 H(+)(out)</text>
        <dbReference type="Rhea" id="RHEA:57888"/>
        <dbReference type="ChEBI" id="CHEBI:15378"/>
        <dbReference type="ChEBI" id="CHEBI:24646"/>
        <dbReference type="ChEBI" id="CHEBI:57540"/>
        <dbReference type="ChEBI" id="CHEBI:57945"/>
        <dbReference type="ChEBI" id="CHEBI:132124"/>
    </reaction>
</comment>